<dbReference type="EMBL" id="QSGO01000017">
    <property type="protein sequence ID" value="RHB32910.1"/>
    <property type="molecule type" value="Genomic_DNA"/>
</dbReference>
<evidence type="ECO:0000313" key="1">
    <source>
        <dbReference type="EMBL" id="RHB32910.1"/>
    </source>
</evidence>
<comment type="caution">
    <text evidence="1">The sequence shown here is derived from an EMBL/GenBank/DDBJ whole genome shotgun (WGS) entry which is preliminary data.</text>
</comment>
<reference evidence="1 2" key="1">
    <citation type="submission" date="2018-08" db="EMBL/GenBank/DDBJ databases">
        <title>A genome reference for cultivated species of the human gut microbiota.</title>
        <authorList>
            <person name="Zou Y."/>
            <person name="Xue W."/>
            <person name="Luo G."/>
        </authorList>
    </citation>
    <scope>NUCLEOTIDE SEQUENCE [LARGE SCALE GENOMIC DNA]</scope>
    <source>
        <strain evidence="1 2">AM40-30BH</strain>
    </source>
</reference>
<accession>A0A413VH61</accession>
<proteinExistence type="predicted"/>
<sequence length="60" mass="7127">MQAHLMFFVDVKSTGDIDFDRKIYITCGLKFLLVCFLLSQDEIKKERKLQSLHLPFYITE</sequence>
<organism evidence="1 2">
    <name type="scientific">Bacteroides nordii</name>
    <dbReference type="NCBI Taxonomy" id="291645"/>
    <lineage>
        <taxon>Bacteria</taxon>
        <taxon>Pseudomonadati</taxon>
        <taxon>Bacteroidota</taxon>
        <taxon>Bacteroidia</taxon>
        <taxon>Bacteroidales</taxon>
        <taxon>Bacteroidaceae</taxon>
        <taxon>Bacteroides</taxon>
    </lineage>
</organism>
<dbReference type="Proteomes" id="UP000284379">
    <property type="component" value="Unassembled WGS sequence"/>
</dbReference>
<evidence type="ECO:0000313" key="2">
    <source>
        <dbReference type="Proteomes" id="UP000284379"/>
    </source>
</evidence>
<gene>
    <name evidence="1" type="ORF">DW888_16455</name>
</gene>
<dbReference type="AlphaFoldDB" id="A0A413VH61"/>
<protein>
    <submittedName>
        <fullName evidence="1">Uncharacterized protein</fullName>
    </submittedName>
</protein>
<name>A0A413VH61_9BACE</name>